<dbReference type="EMBL" id="JNSK01000037">
    <property type="protein sequence ID" value="KGA17729.1"/>
    <property type="molecule type" value="Genomic_DNA"/>
</dbReference>
<reference evidence="2" key="1">
    <citation type="submission" date="2014-05" db="EMBL/GenBank/DDBJ databases">
        <title>Key roles for freshwater Actinobacteria revealed by deep metagenomic sequencing.</title>
        <authorList>
            <person name="Ghai R."/>
            <person name="Mizuno C.M."/>
            <person name="Picazo A."/>
            <person name="Camacho A."/>
            <person name="Rodriguez-Valera F."/>
        </authorList>
    </citation>
    <scope>NUCLEOTIDE SEQUENCE</scope>
</reference>
<keyword evidence="1" id="KW-1133">Transmembrane helix</keyword>
<evidence type="ECO:0000313" key="2">
    <source>
        <dbReference type="EMBL" id="KGA17729.1"/>
    </source>
</evidence>
<feature type="transmembrane region" description="Helical" evidence="1">
    <location>
        <begin position="6"/>
        <end position="30"/>
    </location>
</feature>
<organism evidence="2">
    <name type="scientific">freshwater metagenome</name>
    <dbReference type="NCBI Taxonomy" id="449393"/>
    <lineage>
        <taxon>unclassified sequences</taxon>
        <taxon>metagenomes</taxon>
        <taxon>ecological metagenomes</taxon>
    </lineage>
</organism>
<name>A0A094Q6J2_9ZZZZ</name>
<evidence type="ECO:0000256" key="1">
    <source>
        <dbReference type="SAM" id="Phobius"/>
    </source>
</evidence>
<keyword evidence="1" id="KW-0472">Membrane</keyword>
<protein>
    <submittedName>
        <fullName evidence="2">Uncharacterized protein</fullName>
    </submittedName>
</protein>
<keyword evidence="1" id="KW-0812">Transmembrane</keyword>
<accession>A0A094Q6J2</accession>
<comment type="caution">
    <text evidence="2">The sequence shown here is derived from an EMBL/GenBank/DDBJ whole genome shotgun (WGS) entry which is preliminary data.</text>
</comment>
<gene>
    <name evidence="2" type="ORF">GM50_10835</name>
</gene>
<proteinExistence type="predicted"/>
<sequence length="36" mass="3944">MEITMLTAFFAILLKILGTPALLAALMAFLQKTLHP</sequence>
<dbReference type="AlphaFoldDB" id="A0A094Q6J2"/>